<organism evidence="8 9">
    <name type="scientific">Marinobacter daepoensis</name>
    <dbReference type="NCBI Taxonomy" id="262077"/>
    <lineage>
        <taxon>Bacteria</taxon>
        <taxon>Pseudomonadati</taxon>
        <taxon>Pseudomonadota</taxon>
        <taxon>Gammaproteobacteria</taxon>
        <taxon>Pseudomonadales</taxon>
        <taxon>Marinobacteraceae</taxon>
        <taxon>Marinobacter</taxon>
    </lineage>
</organism>
<protein>
    <recommendedName>
        <fullName evidence="6">TVP38/TMEM64 family membrane protein</fullName>
    </recommendedName>
</protein>
<evidence type="ECO:0000256" key="3">
    <source>
        <dbReference type="ARBA" id="ARBA00022692"/>
    </source>
</evidence>
<evidence type="ECO:0000256" key="4">
    <source>
        <dbReference type="ARBA" id="ARBA00022989"/>
    </source>
</evidence>
<feature type="transmembrane region" description="Helical" evidence="6">
    <location>
        <begin position="124"/>
        <end position="143"/>
    </location>
</feature>
<evidence type="ECO:0000256" key="1">
    <source>
        <dbReference type="ARBA" id="ARBA00004651"/>
    </source>
</evidence>
<feature type="transmembrane region" description="Helical" evidence="6">
    <location>
        <begin position="47"/>
        <end position="75"/>
    </location>
</feature>
<name>A0ABS3BBA1_9GAMM</name>
<dbReference type="InterPro" id="IPR015414">
    <property type="entry name" value="TMEM64"/>
</dbReference>
<feature type="domain" description="VTT" evidence="7">
    <location>
        <begin position="63"/>
        <end position="178"/>
    </location>
</feature>
<dbReference type="EMBL" id="JAFKDB010000007">
    <property type="protein sequence ID" value="MBN7768742.1"/>
    <property type="molecule type" value="Genomic_DNA"/>
</dbReference>
<dbReference type="RefSeq" id="WP_029654218.1">
    <property type="nucleotide sequence ID" value="NZ_JAFKDB010000007.1"/>
</dbReference>
<keyword evidence="5 6" id="KW-0472">Membrane</keyword>
<gene>
    <name evidence="8" type="ORF">JYP53_02345</name>
</gene>
<sequence length="222" mass="23794">MATGVRWFVFLALVLTGYFAISDGWLSFVTDQARVAGFLNRHGPGGLVVITMLGALFTGFGAPRQALAFVLGFAAGSLQGTLVSTLATALGASACFFTARWLLRAPLLQRFEPRMQRFDQLFREGTFLKVLMIRLLPVGSNLLTNLLAGCSGIRFLPFLLASVLGYLPQMMIFALAGAGLGQASTDQLLLSALLFVLASAIGAMLYHNRRNQSLANSVSDPS</sequence>
<dbReference type="Proteomes" id="UP000664344">
    <property type="component" value="Unassembled WGS sequence"/>
</dbReference>
<dbReference type="PANTHER" id="PTHR12677">
    <property type="entry name" value="GOLGI APPARATUS MEMBRANE PROTEIN TVP38-RELATED"/>
    <property type="match status" value="1"/>
</dbReference>
<keyword evidence="3 6" id="KW-0812">Transmembrane</keyword>
<accession>A0ABS3BBA1</accession>
<keyword evidence="2 6" id="KW-1003">Cell membrane</keyword>
<evidence type="ECO:0000313" key="8">
    <source>
        <dbReference type="EMBL" id="MBN7768742.1"/>
    </source>
</evidence>
<reference evidence="8 9" key="1">
    <citation type="submission" date="2021-02" db="EMBL/GenBank/DDBJ databases">
        <title>PHA producing bacteria isolated from coastal sediment in Guangdong, Shenzhen.</title>
        <authorList>
            <person name="Zheng W."/>
            <person name="Yu S."/>
            <person name="Huang Y."/>
        </authorList>
    </citation>
    <scope>NUCLEOTIDE SEQUENCE [LARGE SCALE GENOMIC DNA]</scope>
    <source>
        <strain evidence="8 9">TN21-5</strain>
    </source>
</reference>
<feature type="transmembrane region" description="Helical" evidence="6">
    <location>
        <begin position="188"/>
        <end position="206"/>
    </location>
</feature>
<comment type="similarity">
    <text evidence="6">Belongs to the TVP38/TMEM64 family.</text>
</comment>
<dbReference type="Pfam" id="PF09335">
    <property type="entry name" value="VTT_dom"/>
    <property type="match status" value="1"/>
</dbReference>
<keyword evidence="4 6" id="KW-1133">Transmembrane helix</keyword>
<feature type="transmembrane region" description="Helical" evidence="6">
    <location>
        <begin position="155"/>
        <end position="176"/>
    </location>
</feature>
<keyword evidence="9" id="KW-1185">Reference proteome</keyword>
<evidence type="ECO:0000256" key="6">
    <source>
        <dbReference type="RuleBase" id="RU366058"/>
    </source>
</evidence>
<evidence type="ECO:0000256" key="5">
    <source>
        <dbReference type="ARBA" id="ARBA00023136"/>
    </source>
</evidence>
<evidence type="ECO:0000256" key="2">
    <source>
        <dbReference type="ARBA" id="ARBA00022475"/>
    </source>
</evidence>
<feature type="transmembrane region" description="Helical" evidence="6">
    <location>
        <begin position="6"/>
        <end position="26"/>
    </location>
</feature>
<comment type="caution">
    <text evidence="8">The sequence shown here is derived from an EMBL/GenBank/DDBJ whole genome shotgun (WGS) entry which is preliminary data.</text>
</comment>
<evidence type="ECO:0000259" key="7">
    <source>
        <dbReference type="Pfam" id="PF09335"/>
    </source>
</evidence>
<dbReference type="PANTHER" id="PTHR12677:SF59">
    <property type="entry name" value="GOLGI APPARATUS MEMBRANE PROTEIN TVP38-RELATED"/>
    <property type="match status" value="1"/>
</dbReference>
<evidence type="ECO:0000313" key="9">
    <source>
        <dbReference type="Proteomes" id="UP000664344"/>
    </source>
</evidence>
<comment type="subcellular location">
    <subcellularLocation>
        <location evidence="1 6">Cell membrane</location>
        <topology evidence="1 6">Multi-pass membrane protein</topology>
    </subcellularLocation>
</comment>
<dbReference type="InterPro" id="IPR032816">
    <property type="entry name" value="VTT_dom"/>
</dbReference>
<proteinExistence type="inferred from homology"/>